<dbReference type="GO" id="GO:0016747">
    <property type="term" value="F:acyltransferase activity, transferring groups other than amino-acyl groups"/>
    <property type="evidence" value="ECO:0007669"/>
    <property type="project" value="InterPro"/>
</dbReference>
<dbReference type="Pfam" id="PF00583">
    <property type="entry name" value="Acetyltransf_1"/>
    <property type="match status" value="1"/>
</dbReference>
<proteinExistence type="predicted"/>
<dbReference type="EMBL" id="BX571657">
    <property type="protein sequence ID" value="CAE09206.1"/>
    <property type="molecule type" value="Genomic_DNA"/>
</dbReference>
<keyword evidence="5" id="KW-1185">Reference proteome</keyword>
<organism evidence="5">
    <name type="scientific">Wolinella succinogenes (strain ATCC 29543 / DSM 1740 / CCUG 13145 / JCM 31913 / LMG 7466 / NCTC 11488 / FDC 602W)</name>
    <name type="common">Vibrio succinogenes</name>
    <dbReference type="NCBI Taxonomy" id="273121"/>
    <lineage>
        <taxon>Bacteria</taxon>
        <taxon>Pseudomonadati</taxon>
        <taxon>Campylobacterota</taxon>
        <taxon>Epsilonproteobacteria</taxon>
        <taxon>Campylobacterales</taxon>
        <taxon>Helicobacteraceae</taxon>
        <taxon>Wolinella</taxon>
    </lineage>
</organism>
<dbReference type="CDD" id="cd04301">
    <property type="entry name" value="NAT_SF"/>
    <property type="match status" value="1"/>
</dbReference>
<dbReference type="AlphaFoldDB" id="Q7MSW9"/>
<dbReference type="PROSITE" id="PS51186">
    <property type="entry name" value="GNAT"/>
    <property type="match status" value="1"/>
</dbReference>
<dbReference type="PANTHER" id="PTHR43877">
    <property type="entry name" value="AMINOALKYLPHOSPHONATE N-ACETYLTRANSFERASE-RELATED-RELATED"/>
    <property type="match status" value="1"/>
</dbReference>
<sequence length="153" mass="17622">MELLWANLEEEAHERACVKLLNDYILDPMGGGEPLEKEQALKLIEGLRKTPNVEILLASMEGEFVGLCTLFVNFSTFKQKPYFNLHDVIVSPEARGKGVGRSMLEHLIKEAKRRDYAKVTLEVREDNQGAQTLYQSLGFRESEPRMFFWSRML</sequence>
<dbReference type="RefSeq" id="WP_011138006.1">
    <property type="nucleotide sequence ID" value="NC_005090.1"/>
</dbReference>
<keyword evidence="2" id="KW-0012">Acyltransferase</keyword>
<evidence type="ECO:0000256" key="2">
    <source>
        <dbReference type="ARBA" id="ARBA00023315"/>
    </source>
</evidence>
<reference evidence="4 5" key="1">
    <citation type="journal article" date="2003" name="Proc. Natl. Acad. Sci. U.S.A.">
        <title>Complete genome sequence and analysis of Wolinella succinogenes.</title>
        <authorList>
            <person name="Baar C."/>
            <person name="Eppinger M."/>
            <person name="Raddatz G."/>
            <person name="Simon JM."/>
            <person name="Lanz C."/>
            <person name="Klimmek O."/>
            <person name="Nandakumar R."/>
            <person name="Gross R."/>
            <person name="Rosinus A."/>
            <person name="Keller H."/>
            <person name="Jagtap P."/>
            <person name="Linke B."/>
            <person name="Meyer F."/>
            <person name="Lederer H."/>
            <person name="Schuster S.C."/>
        </authorList>
    </citation>
    <scope>NUCLEOTIDE SEQUENCE [LARGE SCALE GENOMIC DNA]</scope>
    <source>
        <strain evidence="5">ATCC 29543 / DSM 1740 / CCUG 13145 / JCM 31913 / LMG 7466 / NCTC 11488 / FDC 602W</strain>
    </source>
</reference>
<name>Q7MSW9_WOLSU</name>
<feature type="domain" description="N-acetyltransferase" evidence="3">
    <location>
        <begin position="6"/>
        <end position="153"/>
    </location>
</feature>
<dbReference type="InterPro" id="IPR016181">
    <property type="entry name" value="Acyl_CoA_acyltransferase"/>
</dbReference>
<evidence type="ECO:0000313" key="5">
    <source>
        <dbReference type="Proteomes" id="UP000000422"/>
    </source>
</evidence>
<dbReference type="STRING" id="273121.WS0033"/>
<evidence type="ECO:0000256" key="1">
    <source>
        <dbReference type="ARBA" id="ARBA00022679"/>
    </source>
</evidence>
<protein>
    <recommendedName>
        <fullName evidence="3">N-acetyltransferase domain-containing protein</fullName>
    </recommendedName>
</protein>
<dbReference type="HOGENOM" id="CLU_1640695_0_0_7"/>
<dbReference type="KEGG" id="wsu:WS0033"/>
<keyword evidence="1" id="KW-0808">Transferase</keyword>
<dbReference type="InterPro" id="IPR000182">
    <property type="entry name" value="GNAT_dom"/>
</dbReference>
<dbReference type="Gene3D" id="3.40.630.30">
    <property type="match status" value="1"/>
</dbReference>
<dbReference type="Proteomes" id="UP000000422">
    <property type="component" value="Chromosome"/>
</dbReference>
<evidence type="ECO:0000313" key="4">
    <source>
        <dbReference type="EMBL" id="CAE09206.1"/>
    </source>
</evidence>
<accession>Q7MSW9</accession>
<dbReference type="SUPFAM" id="SSF55729">
    <property type="entry name" value="Acyl-CoA N-acyltransferases (Nat)"/>
    <property type="match status" value="1"/>
</dbReference>
<gene>
    <name evidence="4" type="ordered locus">WS0033</name>
</gene>
<evidence type="ECO:0000259" key="3">
    <source>
        <dbReference type="PROSITE" id="PS51186"/>
    </source>
</evidence>
<dbReference type="eggNOG" id="COG0456">
    <property type="taxonomic scope" value="Bacteria"/>
</dbReference>
<dbReference type="InterPro" id="IPR050832">
    <property type="entry name" value="Bact_Acetyltransf"/>
</dbReference>